<gene>
    <name evidence="1" type="ORF">DIU24_03840</name>
</gene>
<evidence type="ECO:0000313" key="1">
    <source>
        <dbReference type="EMBL" id="HCQ40805.1"/>
    </source>
</evidence>
<dbReference type="Proteomes" id="UP000262056">
    <property type="component" value="Unassembled WGS sequence"/>
</dbReference>
<accession>A0A656PNJ3</accession>
<proteinExistence type="predicted"/>
<organism evidence="1 2">
    <name type="scientific">candidate division WWE3 bacterium</name>
    <dbReference type="NCBI Taxonomy" id="2053526"/>
    <lineage>
        <taxon>Bacteria</taxon>
        <taxon>Katanobacteria</taxon>
    </lineage>
</organism>
<name>A0A656PNJ3_UNCKA</name>
<dbReference type="AlphaFoldDB" id="A0A656PNJ3"/>
<reference evidence="1 2" key="1">
    <citation type="journal article" date="2018" name="Nat. Biotechnol.">
        <title>A standardized bacterial taxonomy based on genome phylogeny substantially revises the tree of life.</title>
        <authorList>
            <person name="Parks D.H."/>
            <person name="Chuvochina M."/>
            <person name="Waite D.W."/>
            <person name="Rinke C."/>
            <person name="Skarshewski A."/>
            <person name="Chaumeil P.A."/>
            <person name="Hugenholtz P."/>
        </authorList>
    </citation>
    <scope>NUCLEOTIDE SEQUENCE [LARGE SCALE GENOMIC DNA]</scope>
    <source>
        <strain evidence="1">UBA12021</strain>
    </source>
</reference>
<protein>
    <submittedName>
        <fullName evidence="1">Uncharacterized protein</fullName>
    </submittedName>
</protein>
<sequence length="99" mass="10589">MDVSSVDKNKQDALALVRLITDTVNIIAPGSLEAIVYGSATDPNVPGYPIVAITAALTRTHLEVFTWVINASGSEEPATLTAKDIRESVARALDNLRVR</sequence>
<dbReference type="EMBL" id="DQFB01000004">
    <property type="protein sequence ID" value="HCQ40805.1"/>
    <property type="molecule type" value="Genomic_DNA"/>
</dbReference>
<comment type="caution">
    <text evidence="1">The sequence shown here is derived from an EMBL/GenBank/DDBJ whole genome shotgun (WGS) entry which is preliminary data.</text>
</comment>
<evidence type="ECO:0000313" key="2">
    <source>
        <dbReference type="Proteomes" id="UP000262056"/>
    </source>
</evidence>